<keyword evidence="1" id="KW-0649">Protein kinase inhibitor</keyword>
<feature type="region of interest" description="Disordered" evidence="3">
    <location>
        <begin position="42"/>
        <end position="64"/>
    </location>
</feature>
<dbReference type="Proteomes" id="UP000325577">
    <property type="component" value="Linkage Group LG18"/>
</dbReference>
<dbReference type="GO" id="GO:0004860">
    <property type="term" value="F:protein kinase inhibitor activity"/>
    <property type="evidence" value="ECO:0007669"/>
    <property type="project" value="UniProtKB-KW"/>
</dbReference>
<evidence type="ECO:0000256" key="3">
    <source>
        <dbReference type="SAM" id="MobiDB-lite"/>
    </source>
</evidence>
<gene>
    <name evidence="4" type="ORF">F0562_031997</name>
    <name evidence="5" type="ORF">F0562_032001</name>
</gene>
<dbReference type="PANTHER" id="PTHR33142">
    <property type="entry name" value="CYCLIN-DEPENDENT PROTEIN KINASE INHIBITOR SMR13"/>
    <property type="match status" value="1"/>
</dbReference>
<dbReference type="OrthoDB" id="662905at2759"/>
<reference evidence="5 6" key="1">
    <citation type="submission" date="2019-09" db="EMBL/GenBank/DDBJ databases">
        <title>A chromosome-level genome assembly of the Chinese tupelo Nyssa sinensis.</title>
        <authorList>
            <person name="Yang X."/>
            <person name="Kang M."/>
            <person name="Yang Y."/>
            <person name="Xiong H."/>
            <person name="Wang M."/>
            <person name="Zhang Z."/>
            <person name="Wang Z."/>
            <person name="Wu H."/>
            <person name="Ma T."/>
            <person name="Liu J."/>
            <person name="Xi Z."/>
        </authorList>
    </citation>
    <scope>NUCLEOTIDE SEQUENCE [LARGE SCALE GENOMIC DNA]</scope>
    <source>
        <strain evidence="5">J267</strain>
        <tissue evidence="5">Leaf</tissue>
    </source>
</reference>
<keyword evidence="2" id="KW-0131">Cell cycle</keyword>
<proteinExistence type="predicted"/>
<accession>A0A5J5AVV7</accession>
<evidence type="ECO:0000313" key="5">
    <source>
        <dbReference type="EMBL" id="KAA8534484.1"/>
    </source>
</evidence>
<protein>
    <submittedName>
        <fullName evidence="5">Uncharacterized protein</fullName>
    </submittedName>
</protein>
<keyword evidence="6" id="KW-1185">Reference proteome</keyword>
<evidence type="ECO:0000256" key="2">
    <source>
        <dbReference type="ARBA" id="ARBA00023306"/>
    </source>
</evidence>
<name>A0A5J5AVV7_9ASTE</name>
<dbReference type="GO" id="GO:0032875">
    <property type="term" value="P:regulation of DNA endoreduplication"/>
    <property type="evidence" value="ECO:0007669"/>
    <property type="project" value="InterPro"/>
</dbReference>
<dbReference type="AlphaFoldDB" id="A0A5J5AVV7"/>
<evidence type="ECO:0000256" key="1">
    <source>
        <dbReference type="ARBA" id="ARBA00023013"/>
    </source>
</evidence>
<dbReference type="PANTHER" id="PTHR33142:SF89">
    <property type="entry name" value="CYCLIN-DEPENDENT PROTEIN KINASE INHIBITOR SMR2"/>
    <property type="match status" value="1"/>
</dbReference>
<dbReference type="EMBL" id="CM018041">
    <property type="protein sequence ID" value="KAA8534484.1"/>
    <property type="molecule type" value="Genomic_DNA"/>
</dbReference>
<sequence>MSTDLEIRQSLPEIRLPAIKVRTSQSSEVTSDSATIINQIEKSDSEDECQTPTSPEHKIPATLRCPPAPKKPRRVVSCKRKLSEHQFFEIVAPEEIESFFSTSFGLVVDVNASIVSKRRWLICILFDIYGDC</sequence>
<dbReference type="EMBL" id="CM018041">
    <property type="protein sequence ID" value="KAA8534480.1"/>
    <property type="molecule type" value="Genomic_DNA"/>
</dbReference>
<dbReference type="InterPro" id="IPR040389">
    <property type="entry name" value="SMR"/>
</dbReference>
<organism evidence="5 6">
    <name type="scientific">Nyssa sinensis</name>
    <dbReference type="NCBI Taxonomy" id="561372"/>
    <lineage>
        <taxon>Eukaryota</taxon>
        <taxon>Viridiplantae</taxon>
        <taxon>Streptophyta</taxon>
        <taxon>Embryophyta</taxon>
        <taxon>Tracheophyta</taxon>
        <taxon>Spermatophyta</taxon>
        <taxon>Magnoliopsida</taxon>
        <taxon>eudicotyledons</taxon>
        <taxon>Gunneridae</taxon>
        <taxon>Pentapetalae</taxon>
        <taxon>asterids</taxon>
        <taxon>Cornales</taxon>
        <taxon>Nyssaceae</taxon>
        <taxon>Nyssa</taxon>
    </lineage>
</organism>
<evidence type="ECO:0000313" key="6">
    <source>
        <dbReference type="Proteomes" id="UP000325577"/>
    </source>
</evidence>
<evidence type="ECO:0000313" key="4">
    <source>
        <dbReference type="EMBL" id="KAA8534480.1"/>
    </source>
</evidence>